<feature type="transmembrane region" description="Helical" evidence="4">
    <location>
        <begin position="352"/>
        <end position="378"/>
    </location>
</feature>
<dbReference type="Pfam" id="PF00497">
    <property type="entry name" value="SBP_bac_3"/>
    <property type="match status" value="1"/>
</dbReference>
<evidence type="ECO:0000256" key="3">
    <source>
        <dbReference type="ARBA" id="ARBA00022729"/>
    </source>
</evidence>
<keyword evidence="4" id="KW-0812">Transmembrane</keyword>
<dbReference type="GO" id="GO:0030288">
    <property type="term" value="C:outer membrane-bounded periplasmic space"/>
    <property type="evidence" value="ECO:0007669"/>
    <property type="project" value="TreeGrafter"/>
</dbReference>
<accession>A0A1M7EHT4</accession>
<evidence type="ECO:0000313" key="7">
    <source>
        <dbReference type="Proteomes" id="UP000322545"/>
    </source>
</evidence>
<evidence type="ECO:0000256" key="4">
    <source>
        <dbReference type="SAM" id="Phobius"/>
    </source>
</evidence>
<dbReference type="PANTHER" id="PTHR30085:SF6">
    <property type="entry name" value="ABC TRANSPORTER GLUTAMINE-BINDING PROTEIN GLNH"/>
    <property type="match status" value="1"/>
</dbReference>
<dbReference type="EMBL" id="FRCB01000003">
    <property type="protein sequence ID" value="SHL90889.1"/>
    <property type="molecule type" value="Genomic_DNA"/>
</dbReference>
<proteinExistence type="inferred from homology"/>
<dbReference type="InterPro" id="IPR001638">
    <property type="entry name" value="Solute-binding_3/MltF_N"/>
</dbReference>
<organism evidence="6 7">
    <name type="scientific">Roseovarius litoreus</name>
    <dbReference type="NCBI Taxonomy" id="1155722"/>
    <lineage>
        <taxon>Bacteria</taxon>
        <taxon>Pseudomonadati</taxon>
        <taxon>Pseudomonadota</taxon>
        <taxon>Alphaproteobacteria</taxon>
        <taxon>Rhodobacterales</taxon>
        <taxon>Roseobacteraceae</taxon>
        <taxon>Roseovarius</taxon>
    </lineage>
</organism>
<evidence type="ECO:0000259" key="5">
    <source>
        <dbReference type="SMART" id="SM00062"/>
    </source>
</evidence>
<dbReference type="AlphaFoldDB" id="A0A1M7EHT4"/>
<keyword evidence="2" id="KW-0813">Transport</keyword>
<dbReference type="PANTHER" id="PTHR30085">
    <property type="entry name" value="AMINO ACID ABC TRANSPORTER PERMEASE"/>
    <property type="match status" value="1"/>
</dbReference>
<name>A0A1M7EHT4_9RHOB</name>
<dbReference type="SUPFAM" id="SSF53850">
    <property type="entry name" value="Periplasmic binding protein-like II"/>
    <property type="match status" value="1"/>
</dbReference>
<comment type="similarity">
    <text evidence="1">Belongs to the bacterial solute-binding protein 3 family.</text>
</comment>
<reference evidence="6 7" key="1">
    <citation type="submission" date="2016-11" db="EMBL/GenBank/DDBJ databases">
        <authorList>
            <person name="Varghese N."/>
            <person name="Submissions S."/>
        </authorList>
    </citation>
    <scope>NUCLEOTIDE SEQUENCE [LARGE SCALE GENOMIC DNA]</scope>
    <source>
        <strain evidence="6 7">DSM 28249</strain>
    </source>
</reference>
<dbReference type="Gene3D" id="3.40.190.10">
    <property type="entry name" value="Periplasmic binding protein-like II"/>
    <property type="match status" value="2"/>
</dbReference>
<evidence type="ECO:0000313" key="6">
    <source>
        <dbReference type="EMBL" id="SHL90889.1"/>
    </source>
</evidence>
<dbReference type="SMART" id="SM00062">
    <property type="entry name" value="PBPb"/>
    <property type="match status" value="1"/>
</dbReference>
<protein>
    <submittedName>
        <fullName evidence="6">ABC-type amino acid transport substrate-binding protein</fullName>
    </submittedName>
</protein>
<gene>
    <name evidence="6" type="ORF">SAMN05443432_103355</name>
</gene>
<keyword evidence="3" id="KW-0732">Signal</keyword>
<dbReference type="GO" id="GO:0005576">
    <property type="term" value="C:extracellular region"/>
    <property type="evidence" value="ECO:0007669"/>
    <property type="project" value="TreeGrafter"/>
</dbReference>
<evidence type="ECO:0000256" key="1">
    <source>
        <dbReference type="ARBA" id="ARBA00010333"/>
    </source>
</evidence>
<dbReference type="Proteomes" id="UP000322545">
    <property type="component" value="Unassembled WGS sequence"/>
</dbReference>
<dbReference type="InterPro" id="IPR051455">
    <property type="entry name" value="Bact_solute-bind_prot3"/>
</dbReference>
<evidence type="ECO:0000256" key="2">
    <source>
        <dbReference type="ARBA" id="ARBA00022448"/>
    </source>
</evidence>
<feature type="domain" description="Solute-binding protein family 3/N-terminal" evidence="5">
    <location>
        <begin position="65"/>
        <end position="284"/>
    </location>
</feature>
<keyword evidence="7" id="KW-1185">Reference proteome</keyword>
<feature type="transmembrane region" description="Helical" evidence="4">
    <location>
        <begin position="399"/>
        <end position="421"/>
    </location>
</feature>
<feature type="transmembrane region" description="Helical" evidence="4">
    <location>
        <begin position="427"/>
        <end position="451"/>
    </location>
</feature>
<sequence>MSRLQGFGALFTLAALIWVIAPTPGATQSTELPAVKALHAKVAAGCENQANETRSVETRVVCDRLLRVGLRGDYPRFAEIGPAGATGFEADVAREIAARLDVALEAVEVTPVNRISKLGEGEVDLVIATMGHNTQRDPTVHFLRPHYFQSETIVVGAGDQTPLAWEDLEARLVCTTVGNYSNVILAPDVGRLMLFSRSQQLIDALLNEMCPLIAQDDTLLLPLVSSETEPSRFERKLGFAPVPWGMAMPLGISDEMAAAMSEILKEMHRDGSFLRLARKYDVPVAFLTEEQERWQSAECRAAPESCLSPPLNVQLARSPVAGLGARFESALKARLGIEVRLGFMESDVAWRLFLGGLGTSMLAVSLALMATTLVGLSIGKMLVSPIWLLRALAKSVLTVFQNAPVMLVLVVMGTLTVWTFSYSYSSAMLAAILAIAGMNGSFAGAAVAEAYRITEAREGTSRFMRALSLSSAQVDSYLINAVRGISAASVVGVPDLVNALNGITAFSGSQTFYYWLLVLFYIVAVLFAAQLTRRGLSRILPSEGAVS</sequence>
<keyword evidence="4" id="KW-0472">Membrane</keyword>
<dbReference type="RefSeq" id="WP_149779131.1">
    <property type="nucleotide sequence ID" value="NZ_FRCB01000003.1"/>
</dbReference>
<dbReference type="GO" id="GO:0006865">
    <property type="term" value="P:amino acid transport"/>
    <property type="evidence" value="ECO:0007669"/>
    <property type="project" value="TreeGrafter"/>
</dbReference>
<feature type="transmembrane region" description="Helical" evidence="4">
    <location>
        <begin position="512"/>
        <end position="531"/>
    </location>
</feature>
<keyword evidence="4" id="KW-1133">Transmembrane helix</keyword>